<accession>K0II76</accession>
<gene>
    <name evidence="1" type="ordered locus">Ngar_c17250</name>
</gene>
<dbReference type="STRING" id="1237085.Ngar_c17250"/>
<dbReference type="PANTHER" id="PTHR40696">
    <property type="entry name" value="DUF371 FAMILY PROTEIN"/>
    <property type="match status" value="1"/>
</dbReference>
<dbReference type="Gene3D" id="2.60.120.630">
    <property type="entry name" value="mth639 domain like"/>
    <property type="match status" value="1"/>
</dbReference>
<dbReference type="OrthoDB" id="9265at2157"/>
<dbReference type="EMBL" id="CP002408">
    <property type="protein sequence ID" value="AFU58658.1"/>
    <property type="molecule type" value="Genomic_DNA"/>
</dbReference>
<name>K0II76_NITGG</name>
<proteinExistence type="predicted"/>
<dbReference type="InterPro" id="IPR007171">
    <property type="entry name" value="DUF371"/>
</dbReference>
<sequence>MVQDEVIFYGHPNVQSLHGKTVEITKDEHLTLRGDCIIGVRASKACADLDETLKRRLASNDSVVSIEIMVGSETFVINGRGDERISLQNPHDIVIRKTNFVCPRTLSVRCDKASSDVPRKIVKMLQDKDAKGIFRITIE</sequence>
<evidence type="ECO:0000313" key="2">
    <source>
        <dbReference type="Proteomes" id="UP000008037"/>
    </source>
</evidence>
<dbReference type="Proteomes" id="UP000008037">
    <property type="component" value="Chromosome"/>
</dbReference>
<dbReference type="KEGG" id="nga:Ngar_c17250"/>
<dbReference type="Pfam" id="PF04027">
    <property type="entry name" value="DUF371"/>
    <property type="match status" value="1"/>
</dbReference>
<organism evidence="1 2">
    <name type="scientific">Nitrososphaera gargensis (strain Ga9.2)</name>
    <dbReference type="NCBI Taxonomy" id="1237085"/>
    <lineage>
        <taxon>Archaea</taxon>
        <taxon>Nitrososphaerota</taxon>
        <taxon>Nitrososphaeria</taxon>
        <taxon>Nitrososphaerales</taxon>
        <taxon>Nitrososphaeraceae</taxon>
        <taxon>Nitrososphaera</taxon>
    </lineage>
</organism>
<dbReference type="AlphaFoldDB" id="K0II76"/>
<dbReference type="PANTHER" id="PTHR40696:SF1">
    <property type="entry name" value="DUF371 DOMAIN-CONTAINING PROTEIN"/>
    <property type="match status" value="1"/>
</dbReference>
<dbReference type="BioCyc" id="CNIT1237085:G1324-1723-MONOMER"/>
<protein>
    <recommendedName>
        <fullName evidence="3">DUF371 domain-containing protein</fullName>
    </recommendedName>
</protein>
<keyword evidence="2" id="KW-1185">Reference proteome</keyword>
<evidence type="ECO:0008006" key="3">
    <source>
        <dbReference type="Google" id="ProtNLM"/>
    </source>
</evidence>
<dbReference type="InterPro" id="IPR023131">
    <property type="entry name" value="Mth639-like_dom_sf"/>
</dbReference>
<dbReference type="HOGENOM" id="CLU_135994_0_0_2"/>
<dbReference type="InParanoid" id="K0II76"/>
<dbReference type="GeneID" id="13795588"/>
<reference evidence="1 2" key="1">
    <citation type="journal article" date="2012" name="Environ. Microbiol.">
        <title>The genome of the ammonia-oxidizing Candidatus Nitrososphaera gargensis: insights into metabolic versatility and environmental adaptations.</title>
        <authorList>
            <person name="Spang A."/>
            <person name="Poehlein A."/>
            <person name="Offre P."/>
            <person name="Zumbragel S."/>
            <person name="Haider S."/>
            <person name="Rychlik N."/>
            <person name="Nowka B."/>
            <person name="Schmeisser C."/>
            <person name="Lebedeva E.V."/>
            <person name="Rattei T."/>
            <person name="Bohm C."/>
            <person name="Schmid M."/>
            <person name="Galushko A."/>
            <person name="Hatzenpichler R."/>
            <person name="Weinmaier T."/>
            <person name="Daniel R."/>
            <person name="Schleper C."/>
            <person name="Spieck E."/>
            <person name="Streit W."/>
            <person name="Wagner M."/>
        </authorList>
    </citation>
    <scope>NUCLEOTIDE SEQUENCE [LARGE SCALE GENOMIC DNA]</scope>
    <source>
        <strain evidence="2">Ga9.2</strain>
    </source>
</reference>
<dbReference type="RefSeq" id="WP_015019195.1">
    <property type="nucleotide sequence ID" value="NC_018719.1"/>
</dbReference>
<evidence type="ECO:0000313" key="1">
    <source>
        <dbReference type="EMBL" id="AFU58658.1"/>
    </source>
</evidence>